<keyword evidence="2" id="KW-1133">Transmembrane helix</keyword>
<evidence type="ECO:0000313" key="3">
    <source>
        <dbReference type="EMBL" id="TDH18020.1"/>
    </source>
</evidence>
<evidence type="ECO:0008006" key="5">
    <source>
        <dbReference type="Google" id="ProtNLM"/>
    </source>
</evidence>
<feature type="transmembrane region" description="Helical" evidence="2">
    <location>
        <begin position="63"/>
        <end position="82"/>
    </location>
</feature>
<evidence type="ECO:0000256" key="1">
    <source>
        <dbReference type="SAM" id="MobiDB-lite"/>
    </source>
</evidence>
<reference evidence="3 4" key="1">
    <citation type="journal article" date="2019" name="Sci. Rep.">
        <title>Extended insight into the Mycobacterium chelonae-abscessus complex through whole genome sequencing of Mycobacterium salmoniphilum outbreak and Mycobacterium salmoniphilum-like strains.</title>
        <authorList>
            <person name="Behra P.R.K."/>
            <person name="Das S."/>
            <person name="Pettersson B.M.F."/>
            <person name="Shirreff L."/>
            <person name="DuCote T."/>
            <person name="Jacobsson K.G."/>
            <person name="Ennis D.G."/>
            <person name="Kirsebom L.A."/>
        </authorList>
    </citation>
    <scope>NUCLEOTIDE SEQUENCE [LARGE SCALE GENOMIC DNA]</scope>
    <source>
        <strain evidence="3 4">DSM 45524</strain>
    </source>
</reference>
<dbReference type="AlphaFoldDB" id="A0A4R5P4S5"/>
<accession>A0A4R5P4S5</accession>
<gene>
    <name evidence="3" type="ORF">EJ571_25170</name>
</gene>
<organism evidence="3 4">
    <name type="scientific">Mycobacteroides franklinii</name>
    <dbReference type="NCBI Taxonomy" id="948102"/>
    <lineage>
        <taxon>Bacteria</taxon>
        <taxon>Bacillati</taxon>
        <taxon>Actinomycetota</taxon>
        <taxon>Actinomycetes</taxon>
        <taxon>Mycobacteriales</taxon>
        <taxon>Mycobacteriaceae</taxon>
        <taxon>Mycobacteroides</taxon>
    </lineage>
</organism>
<comment type="caution">
    <text evidence="3">The sequence shown here is derived from an EMBL/GenBank/DDBJ whole genome shotgun (WGS) entry which is preliminary data.</text>
</comment>
<dbReference type="InterPro" id="IPR027417">
    <property type="entry name" value="P-loop_NTPase"/>
</dbReference>
<dbReference type="EMBL" id="RXLR01000024">
    <property type="protein sequence ID" value="TDH18020.1"/>
    <property type="molecule type" value="Genomic_DNA"/>
</dbReference>
<proteinExistence type="predicted"/>
<evidence type="ECO:0000256" key="2">
    <source>
        <dbReference type="SAM" id="Phobius"/>
    </source>
</evidence>
<keyword evidence="2" id="KW-0812">Transmembrane</keyword>
<feature type="transmembrane region" description="Helical" evidence="2">
    <location>
        <begin position="36"/>
        <end position="56"/>
    </location>
</feature>
<keyword evidence="2" id="KW-0472">Membrane</keyword>
<name>A0A4R5P4S5_9MYCO</name>
<feature type="region of interest" description="Disordered" evidence="1">
    <location>
        <begin position="517"/>
        <end position="537"/>
    </location>
</feature>
<dbReference type="SUPFAM" id="SSF52540">
    <property type="entry name" value="P-loop containing nucleoside triphosphate hydrolases"/>
    <property type="match status" value="1"/>
</dbReference>
<dbReference type="Gene3D" id="3.40.50.300">
    <property type="entry name" value="P-loop containing nucleotide triphosphate hydrolases"/>
    <property type="match status" value="1"/>
</dbReference>
<dbReference type="RefSeq" id="WP_078335827.1">
    <property type="nucleotide sequence ID" value="NZ_MAFQ01000014.1"/>
</dbReference>
<dbReference type="Proteomes" id="UP000295627">
    <property type="component" value="Unassembled WGS sequence"/>
</dbReference>
<protein>
    <recommendedName>
        <fullName evidence="5">AAA-like domain protein</fullName>
    </recommendedName>
</protein>
<dbReference type="Pfam" id="PF12846">
    <property type="entry name" value="AAA_10"/>
    <property type="match status" value="1"/>
</dbReference>
<evidence type="ECO:0000313" key="4">
    <source>
        <dbReference type="Proteomes" id="UP000295627"/>
    </source>
</evidence>
<sequence length="941" mass="106001">MGIAERAVARVFSDVRDFPIYVSHIDDNTRLWFSPWRIWDGAAAIIFGGSTGILVYNRLDEGGTVPIALFGTCLTILMVVLARQVPISRPSPMYRLLWWVQCVVGTRSDGGKQLAAPEAIDGNIVFTKGGVYGVYVLAGAASSALAPTRLVKRIAQWHRRLVQNMPTPMVFTGKVAPLHPKAIMQRMLGPYADRPGWEQEVRDWEPYLNIEPMYETVYMLRIPLDGGLQGRTSTGVLRRAWRVLLGVDEEDSKSLAGYRKLSAQIQAKIPKQLRPRPATPSQIQWWRYRELTSGAADIAFPPDGFGPTRMQKADLFPEVEFDLGDQRGAYERRVKSMPWMPKFILRLIPSFAPMLRVQAKGFPSSYQALLPIAELPRIGMAFPGSDFLKAIEDIEFDGDEDEAPPTYDWNQYVQTRPSERALNTVDSAERNLKDQYVQRAGHKSGDDDLIERIVSARDYNKLLRANKLERECETTTVLTVGASSSKTVHAAVQKLHDTFAEMEIALALPKGAQRDLRKIGNPGGEAGAPTDQFGHPTTTKNWGMFGSLVTTTLGNDTGMLVGINQSSKRPAPVLIDPEGAPERRHPMGFIVYGPPGGGKSMFVKRSVRSGLLKGTRFSIDDPGSKMEWRKAFGEWPGAIVQDLTKPTVTFDTLRVFPRETAVEHFLDHMVPTLGLDPQGRPVRQVRQLLRPDERVAETTPGLLRYLKSLRGEDAERYEELTDALDAASTIDYLRAMFDESLPDWDLQNAPVVIWLTHAIELPDEANTNEHHLYQRQTPRARAGMALYGLMSTMTREMYSTSPEPAIAVREESRIFHRSPAGQRESTRIITQGRKETMGLYAIDQDFETFSHIKEQYLPTRIITPYEHEEETRKMLAHNGIDPDEYPALLEMEVVDGHGYALFIDEFRRAGLIDMLQPAQQELVDLWDTSTRRERLREDAWA</sequence>